<name>A0ABT2AW95_9ACTN</name>
<feature type="compositionally biased region" description="Basic and acidic residues" evidence="1">
    <location>
        <begin position="17"/>
        <end position="26"/>
    </location>
</feature>
<comment type="caution">
    <text evidence="2">The sequence shown here is derived from an EMBL/GenBank/DDBJ whole genome shotgun (WGS) entry which is preliminary data.</text>
</comment>
<feature type="region of interest" description="Disordered" evidence="1">
    <location>
        <begin position="1"/>
        <end position="26"/>
    </location>
</feature>
<keyword evidence="3" id="KW-1185">Reference proteome</keyword>
<dbReference type="EMBL" id="JANUGP010000002">
    <property type="protein sequence ID" value="MCS0600524.1"/>
    <property type="molecule type" value="Genomic_DNA"/>
</dbReference>
<reference evidence="2 3" key="1">
    <citation type="submission" date="2022-08" db="EMBL/GenBank/DDBJ databases">
        <authorList>
            <person name="Somphong A."/>
            <person name="Phongsopitanun W."/>
        </authorList>
    </citation>
    <scope>NUCLEOTIDE SEQUENCE [LARGE SCALE GENOMIC DNA]</scope>
    <source>
        <strain evidence="2 3">LP11</strain>
    </source>
</reference>
<proteinExistence type="predicted"/>
<evidence type="ECO:0000313" key="3">
    <source>
        <dbReference type="Proteomes" id="UP001205612"/>
    </source>
</evidence>
<evidence type="ECO:0000313" key="2">
    <source>
        <dbReference type="EMBL" id="MCS0600524.1"/>
    </source>
</evidence>
<dbReference type="RefSeq" id="WP_258776853.1">
    <property type="nucleotide sequence ID" value="NZ_JANUGP010000002.1"/>
</dbReference>
<protein>
    <submittedName>
        <fullName evidence="2">Uncharacterized protein</fullName>
    </submittedName>
</protein>
<gene>
    <name evidence="2" type="ORF">NX794_04650</name>
</gene>
<accession>A0ABT2AW95</accession>
<evidence type="ECO:0000256" key="1">
    <source>
        <dbReference type="SAM" id="MobiDB-lite"/>
    </source>
</evidence>
<dbReference type="Proteomes" id="UP001205612">
    <property type="component" value="Unassembled WGS sequence"/>
</dbReference>
<sequence length="48" mass="5418">MVVNMPDPGGEDVSESGEDRADPSTRLEGWRRFVEEDPAVFELLPEQQ</sequence>
<organism evidence="2 3">
    <name type="scientific">Streptomyces pyxinicus</name>
    <dbReference type="NCBI Taxonomy" id="2970331"/>
    <lineage>
        <taxon>Bacteria</taxon>
        <taxon>Bacillati</taxon>
        <taxon>Actinomycetota</taxon>
        <taxon>Actinomycetes</taxon>
        <taxon>Kitasatosporales</taxon>
        <taxon>Streptomycetaceae</taxon>
        <taxon>Streptomyces</taxon>
    </lineage>
</organism>